<dbReference type="NCBIfam" id="NF005834">
    <property type="entry name" value="PRK07738.1"/>
    <property type="match status" value="1"/>
</dbReference>
<dbReference type="Proteomes" id="UP000010523">
    <property type="component" value="Unassembled WGS sequence"/>
</dbReference>
<dbReference type="SUPFAM" id="SSF160214">
    <property type="entry name" value="FlaG-like"/>
    <property type="match status" value="1"/>
</dbReference>
<dbReference type="PATRIC" id="fig|997296.3.peg.1966"/>
<dbReference type="Pfam" id="PF03646">
    <property type="entry name" value="FlaG"/>
    <property type="match status" value="1"/>
</dbReference>
<keyword evidence="1" id="KW-0966">Cell projection</keyword>
<organism evidence="1 2">
    <name type="scientific">Bacillus methanolicus PB1</name>
    <dbReference type="NCBI Taxonomy" id="997296"/>
    <lineage>
        <taxon>Bacteria</taxon>
        <taxon>Bacillati</taxon>
        <taxon>Bacillota</taxon>
        <taxon>Bacilli</taxon>
        <taxon>Bacillales</taxon>
        <taxon>Bacillaceae</taxon>
        <taxon>Bacillus</taxon>
    </lineage>
</organism>
<comment type="caution">
    <text evidence="1">The sequence shown here is derived from an EMBL/GenBank/DDBJ whole genome shotgun (WGS) entry which is preliminary data.</text>
</comment>
<dbReference type="STRING" id="997296.PB1_09267"/>
<dbReference type="eggNOG" id="COG1334">
    <property type="taxonomic scope" value="Bacteria"/>
</dbReference>
<gene>
    <name evidence="1" type="ORF">PB1_09267</name>
</gene>
<accession>I3E218</accession>
<dbReference type="InterPro" id="IPR005186">
    <property type="entry name" value="FlaG"/>
</dbReference>
<keyword evidence="1" id="KW-0282">Flagellum</keyword>
<keyword evidence="1" id="KW-0969">Cilium</keyword>
<dbReference type="EMBL" id="AFEU01000002">
    <property type="protein sequence ID" value="EIJ80539.1"/>
    <property type="molecule type" value="Genomic_DNA"/>
</dbReference>
<dbReference type="InterPro" id="IPR035924">
    <property type="entry name" value="FlaG-like_sf"/>
</dbReference>
<sequence>MKISGSFPLKEASVPQSPREYTSLMQTIMEQQSDNNEDTEVLKKKVEQVANNLNDFLKIQNRSLKFVLHDGLDQYYVQVIDTETKEVIREIPPKKLLDAFYTMQKFLGMIVDEKI</sequence>
<evidence type="ECO:0000313" key="2">
    <source>
        <dbReference type="Proteomes" id="UP000010523"/>
    </source>
</evidence>
<dbReference type="PANTHER" id="PTHR37166:SF1">
    <property type="entry name" value="PROTEIN FLAG"/>
    <property type="match status" value="1"/>
</dbReference>
<dbReference type="AlphaFoldDB" id="I3E218"/>
<dbReference type="Gene3D" id="3.30.160.170">
    <property type="entry name" value="FlaG-like"/>
    <property type="match status" value="1"/>
</dbReference>
<protein>
    <submittedName>
        <fullName evidence="1">Flagellar protein FlaG protein</fullName>
    </submittedName>
</protein>
<proteinExistence type="predicted"/>
<evidence type="ECO:0000313" key="1">
    <source>
        <dbReference type="EMBL" id="EIJ80539.1"/>
    </source>
</evidence>
<keyword evidence="2" id="KW-1185">Reference proteome</keyword>
<reference evidence="1 2" key="1">
    <citation type="journal article" date="2012" name="Appl. Environ. Microbiol.">
        <title>Genome Sequence of Thermotolerant Bacillus methanolicus: Features and Regulation Related to Methylotrophy and Production of L-Lysine and L-Glutamate from Methanol.</title>
        <authorList>
            <person name="Heggeset T.M."/>
            <person name="Krog A."/>
            <person name="Balzer S."/>
            <person name="Wentzel A."/>
            <person name="Ellingsen T.E."/>
            <person name="Brautaset T."/>
        </authorList>
    </citation>
    <scope>NUCLEOTIDE SEQUENCE [LARGE SCALE GENOMIC DNA]</scope>
    <source>
        <strain evidence="1 2">PB1</strain>
    </source>
</reference>
<dbReference type="PANTHER" id="PTHR37166">
    <property type="entry name" value="PROTEIN FLAG"/>
    <property type="match status" value="1"/>
</dbReference>
<name>I3E218_BACMT</name>